<dbReference type="Pfam" id="PF00578">
    <property type="entry name" value="AhpC-TSA"/>
    <property type="match status" value="1"/>
</dbReference>
<dbReference type="PANTHER" id="PTHR42852:SF17">
    <property type="entry name" value="THIOREDOXIN-LIKE PROTEIN HI_1115"/>
    <property type="match status" value="1"/>
</dbReference>
<gene>
    <name evidence="3" type="ORF">tinsulaeT_32500</name>
</gene>
<feature type="signal peptide" evidence="1">
    <location>
        <begin position="1"/>
        <end position="23"/>
    </location>
</feature>
<evidence type="ECO:0000313" key="3">
    <source>
        <dbReference type="EMBL" id="GLX79910.1"/>
    </source>
</evidence>
<dbReference type="EMBL" id="BSST01000001">
    <property type="protein sequence ID" value="GLX79910.1"/>
    <property type="molecule type" value="Genomic_DNA"/>
</dbReference>
<name>A0ABQ6GYU6_9GAMM</name>
<dbReference type="InterPro" id="IPR013766">
    <property type="entry name" value="Thioredoxin_domain"/>
</dbReference>
<dbReference type="RefSeq" id="WP_284245858.1">
    <property type="nucleotide sequence ID" value="NZ_BSST01000001.1"/>
</dbReference>
<protein>
    <recommendedName>
        <fullName evidence="2">Thioredoxin domain-containing protein</fullName>
    </recommendedName>
</protein>
<organism evidence="3 4">
    <name type="scientific">Thalassotalea insulae</name>
    <dbReference type="NCBI Taxonomy" id="2056778"/>
    <lineage>
        <taxon>Bacteria</taxon>
        <taxon>Pseudomonadati</taxon>
        <taxon>Pseudomonadota</taxon>
        <taxon>Gammaproteobacteria</taxon>
        <taxon>Alteromonadales</taxon>
        <taxon>Colwelliaceae</taxon>
        <taxon>Thalassotalea</taxon>
    </lineage>
</organism>
<accession>A0ABQ6GYU6</accession>
<evidence type="ECO:0000256" key="1">
    <source>
        <dbReference type="SAM" id="SignalP"/>
    </source>
</evidence>
<dbReference type="InterPro" id="IPR000866">
    <property type="entry name" value="AhpC/TSA"/>
</dbReference>
<keyword evidence="1" id="KW-0732">Signal</keyword>
<evidence type="ECO:0000313" key="4">
    <source>
        <dbReference type="Proteomes" id="UP001157186"/>
    </source>
</evidence>
<feature type="chain" id="PRO_5046299617" description="Thioredoxin domain-containing protein" evidence="1">
    <location>
        <begin position="24"/>
        <end position="311"/>
    </location>
</feature>
<keyword evidence="4" id="KW-1185">Reference proteome</keyword>
<reference evidence="3 4" key="1">
    <citation type="submission" date="2023-03" db="EMBL/GenBank/DDBJ databases">
        <title>Draft genome sequence of Thalassotalea insulae KCTC 62186T.</title>
        <authorList>
            <person name="Sawabe T."/>
        </authorList>
    </citation>
    <scope>NUCLEOTIDE SEQUENCE [LARGE SCALE GENOMIC DNA]</scope>
    <source>
        <strain evidence="3 4">KCTC 62186</strain>
    </source>
</reference>
<dbReference type="PANTHER" id="PTHR42852">
    <property type="entry name" value="THIOL:DISULFIDE INTERCHANGE PROTEIN DSBE"/>
    <property type="match status" value="1"/>
</dbReference>
<comment type="caution">
    <text evidence="3">The sequence shown here is derived from an EMBL/GenBank/DDBJ whole genome shotgun (WGS) entry which is preliminary data.</text>
</comment>
<dbReference type="CDD" id="cd02966">
    <property type="entry name" value="TlpA_like_family"/>
    <property type="match status" value="1"/>
</dbReference>
<dbReference type="InterPro" id="IPR050553">
    <property type="entry name" value="Thioredoxin_ResA/DsbE_sf"/>
</dbReference>
<dbReference type="SUPFAM" id="SSF52833">
    <property type="entry name" value="Thioredoxin-like"/>
    <property type="match status" value="2"/>
</dbReference>
<dbReference type="PROSITE" id="PS51352">
    <property type="entry name" value="THIOREDOXIN_2"/>
    <property type="match status" value="1"/>
</dbReference>
<dbReference type="Proteomes" id="UP001157186">
    <property type="component" value="Unassembled WGS sequence"/>
</dbReference>
<sequence length="311" mass="35685">MLKFYRQSLLALFALFTSFNVFSSNLPDELLHQPITLLSGKQVTLADFQGNKPVYLKFWATWCQPCLKEMPHFQHIQQQYGDSIEVISINLGLNDDAETVAQTVKKFNLTMPMTIDKSGDLAKAFHFIGTPYHLLFDKQMNLVHLGHKANESLDNKIALLSQQENVDLLASNKLQENEADLKLNLNDGKTHALLFTATWCDWYLKDSRPEVSQSCITAQQNANVLYQQYPQIAWQGVISRLWTGEKDVSAYKKKYTIEHPIALDKTNQLFHQYAVNDLPTLILIKDNKVLLRTNDLKDQEQLHMQLAVYAK</sequence>
<feature type="domain" description="Thioredoxin" evidence="2">
    <location>
        <begin position="20"/>
        <end position="165"/>
    </location>
</feature>
<dbReference type="Gene3D" id="3.40.30.10">
    <property type="entry name" value="Glutaredoxin"/>
    <property type="match status" value="2"/>
</dbReference>
<proteinExistence type="predicted"/>
<dbReference type="InterPro" id="IPR036249">
    <property type="entry name" value="Thioredoxin-like_sf"/>
</dbReference>
<evidence type="ECO:0000259" key="2">
    <source>
        <dbReference type="PROSITE" id="PS51352"/>
    </source>
</evidence>